<proteinExistence type="predicted"/>
<feature type="domain" description="PSI" evidence="5">
    <location>
        <begin position="68"/>
        <end position="122"/>
    </location>
</feature>
<dbReference type="SMART" id="SM00423">
    <property type="entry name" value="PSI"/>
    <property type="match status" value="2"/>
</dbReference>
<protein>
    <submittedName>
        <fullName evidence="7">Plexin A3-like</fullName>
    </submittedName>
</protein>
<name>A0A9J7EEM9_SPOLT</name>
<dbReference type="AlphaFoldDB" id="A0A9J7EEM9"/>
<evidence type="ECO:0000259" key="5">
    <source>
        <dbReference type="SMART" id="SM00423"/>
    </source>
</evidence>
<evidence type="ECO:0000256" key="2">
    <source>
        <dbReference type="ARBA" id="ARBA00023136"/>
    </source>
</evidence>
<comment type="subcellular location">
    <subcellularLocation>
        <location evidence="1">Membrane</location>
    </subcellularLocation>
</comment>
<keyword evidence="6" id="KW-1185">Reference proteome</keyword>
<keyword evidence="3" id="KW-0325">Glycoprotein</keyword>
<keyword evidence="4" id="KW-0732">Signal</keyword>
<evidence type="ECO:0000313" key="7">
    <source>
        <dbReference type="RefSeq" id="XP_022826909.1"/>
    </source>
</evidence>
<evidence type="ECO:0000256" key="1">
    <source>
        <dbReference type="ARBA" id="ARBA00004370"/>
    </source>
</evidence>
<keyword evidence="2" id="KW-0472">Membrane</keyword>
<dbReference type="GeneID" id="111356684"/>
<dbReference type="Pfam" id="PF01437">
    <property type="entry name" value="PSI"/>
    <property type="match status" value="1"/>
</dbReference>
<feature type="signal peptide" evidence="4">
    <location>
        <begin position="1"/>
        <end position="18"/>
    </location>
</feature>
<dbReference type="Gene3D" id="3.30.1680.10">
    <property type="entry name" value="ligand-binding face of the semaphorins, domain 2"/>
    <property type="match status" value="1"/>
</dbReference>
<evidence type="ECO:0000256" key="4">
    <source>
        <dbReference type="SAM" id="SignalP"/>
    </source>
</evidence>
<evidence type="ECO:0000313" key="6">
    <source>
        <dbReference type="Proteomes" id="UP000301870"/>
    </source>
</evidence>
<reference evidence="7" key="1">
    <citation type="submission" date="2025-08" db="UniProtKB">
        <authorList>
            <consortium name="RefSeq"/>
        </authorList>
    </citation>
    <scope>IDENTIFICATION</scope>
    <source>
        <strain evidence="7">Ishihara</strain>
        <tissue evidence="7">Whole body</tissue>
    </source>
</reference>
<dbReference type="KEGG" id="sliu:111356684"/>
<dbReference type="InterPro" id="IPR016201">
    <property type="entry name" value="PSI"/>
</dbReference>
<organism evidence="6 7">
    <name type="scientific">Spodoptera litura</name>
    <name type="common">Asian cotton leafworm</name>
    <dbReference type="NCBI Taxonomy" id="69820"/>
    <lineage>
        <taxon>Eukaryota</taxon>
        <taxon>Metazoa</taxon>
        <taxon>Ecdysozoa</taxon>
        <taxon>Arthropoda</taxon>
        <taxon>Hexapoda</taxon>
        <taxon>Insecta</taxon>
        <taxon>Pterygota</taxon>
        <taxon>Neoptera</taxon>
        <taxon>Endopterygota</taxon>
        <taxon>Lepidoptera</taxon>
        <taxon>Glossata</taxon>
        <taxon>Ditrysia</taxon>
        <taxon>Noctuoidea</taxon>
        <taxon>Noctuidae</taxon>
        <taxon>Amphipyrinae</taxon>
        <taxon>Spodoptera</taxon>
    </lineage>
</organism>
<evidence type="ECO:0000256" key="3">
    <source>
        <dbReference type="ARBA" id="ARBA00023180"/>
    </source>
</evidence>
<dbReference type="SUPFAM" id="SSF103575">
    <property type="entry name" value="Plexin repeat"/>
    <property type="match status" value="1"/>
</dbReference>
<gene>
    <name evidence="7" type="primary">LOC111356684</name>
</gene>
<dbReference type="RefSeq" id="XP_022826909.1">
    <property type="nucleotide sequence ID" value="XM_022971141.1"/>
</dbReference>
<feature type="domain" description="PSI" evidence="5">
    <location>
        <begin position="220"/>
        <end position="270"/>
    </location>
</feature>
<dbReference type="GO" id="GO:0016020">
    <property type="term" value="C:membrane"/>
    <property type="evidence" value="ECO:0007669"/>
    <property type="project" value="UniProtKB-SubCell"/>
</dbReference>
<dbReference type="InterPro" id="IPR002165">
    <property type="entry name" value="Plexin_repeat"/>
</dbReference>
<dbReference type="Proteomes" id="UP000301870">
    <property type="component" value="Chromosome 23"/>
</dbReference>
<sequence>MLVGIIHLILIVSKTLEASTSKKMQSSDIIAHDSILKSSDMARIKSFLQTMNHFNDDQTPQMKDPSSYCHSFTTCHECVKSMWFPCGWCHNYGCTENPQKLCPRAETKAEKSNITGEIRACPRAEHDGPILVPGGVKVNMKIKLYVPDPAIYDQEIICQIKLRNRLTHLKGLILNDIVYCYPIALEPHAVQFGDTDRGTLTLLWGGTQPYSNSIELIVYNCELLASDCESCKMIPSVYGCGWCDQTAKCVIGDKCPKDMMKWTLNRLTCEHYGNHML</sequence>
<feature type="chain" id="PRO_5039935105" evidence="4">
    <location>
        <begin position="19"/>
        <end position="277"/>
    </location>
</feature>
<dbReference type="OrthoDB" id="7353484at2759"/>
<accession>A0A9J7EEM9</accession>